<proteinExistence type="predicted"/>
<organism evidence="2 3">
    <name type="scientific">Penicillium nordicum</name>
    <dbReference type="NCBI Taxonomy" id="229535"/>
    <lineage>
        <taxon>Eukaryota</taxon>
        <taxon>Fungi</taxon>
        <taxon>Dikarya</taxon>
        <taxon>Ascomycota</taxon>
        <taxon>Pezizomycotina</taxon>
        <taxon>Eurotiomycetes</taxon>
        <taxon>Eurotiomycetidae</taxon>
        <taxon>Eurotiales</taxon>
        <taxon>Aspergillaceae</taxon>
        <taxon>Penicillium</taxon>
    </lineage>
</organism>
<evidence type="ECO:0000256" key="1">
    <source>
        <dbReference type="SAM" id="Phobius"/>
    </source>
</evidence>
<reference evidence="2 3" key="1">
    <citation type="submission" date="2015-08" db="EMBL/GenBank/DDBJ databases">
        <title>Genome sequencing of Penicillium nordicum.</title>
        <authorList>
            <person name="Nguyen H.D."/>
            <person name="Seifert K.A."/>
        </authorList>
    </citation>
    <scope>NUCLEOTIDE SEQUENCE [LARGE SCALE GENOMIC DNA]</scope>
    <source>
        <strain evidence="2 3">DAOMC 185683</strain>
    </source>
</reference>
<keyword evidence="3" id="KW-1185">Reference proteome</keyword>
<name>A0A0M8NUN7_9EURO</name>
<accession>A0A0M8NUN7</accession>
<comment type="caution">
    <text evidence="2">The sequence shown here is derived from an EMBL/GenBank/DDBJ whole genome shotgun (WGS) entry which is preliminary data.</text>
</comment>
<dbReference type="OrthoDB" id="2790530at2759"/>
<dbReference type="Proteomes" id="UP000037696">
    <property type="component" value="Unassembled WGS sequence"/>
</dbReference>
<sequence length="74" mass="8216">MDASNVTFDPPNMYSNNPQEKTRIINLVISQAPAGAASAIVVNGWHTSRSDKRRHCTVDYYDAAGGWISREHII</sequence>
<keyword evidence="1" id="KW-0472">Membrane</keyword>
<feature type="transmembrane region" description="Helical" evidence="1">
    <location>
        <begin position="24"/>
        <end position="45"/>
    </location>
</feature>
<evidence type="ECO:0000313" key="3">
    <source>
        <dbReference type="Proteomes" id="UP000037696"/>
    </source>
</evidence>
<keyword evidence="1" id="KW-0812">Transmembrane</keyword>
<dbReference type="AlphaFoldDB" id="A0A0M8NUN7"/>
<keyword evidence="1" id="KW-1133">Transmembrane helix</keyword>
<evidence type="ECO:0000313" key="2">
    <source>
        <dbReference type="EMBL" id="KOS37637.1"/>
    </source>
</evidence>
<gene>
    <name evidence="2" type="ORF">ACN38_g11563</name>
</gene>
<dbReference type="EMBL" id="LHQQ01000305">
    <property type="protein sequence ID" value="KOS37637.1"/>
    <property type="molecule type" value="Genomic_DNA"/>
</dbReference>
<protein>
    <submittedName>
        <fullName evidence="2">Uncharacterized protein</fullName>
    </submittedName>
</protein>